<keyword evidence="1" id="KW-1133">Transmembrane helix</keyword>
<dbReference type="Proteomes" id="UP000287168">
    <property type="component" value="Unassembled WGS sequence"/>
</dbReference>
<protein>
    <submittedName>
        <fullName evidence="2">Uncharacterized protein</fullName>
    </submittedName>
</protein>
<dbReference type="AlphaFoldDB" id="A0A3S3Y759"/>
<comment type="caution">
    <text evidence="2">The sequence shown here is derived from an EMBL/GenBank/DDBJ whole genome shotgun (WGS) entry which is preliminary data.</text>
</comment>
<reference evidence="2 3" key="1">
    <citation type="journal article" date="2015" name="Int. J. Syst. Evol. Microbiol.">
        <title>Gemmobacter intermedius sp. nov., isolated from a white stork (Ciconia ciconia).</title>
        <authorList>
            <person name="Kampfer P."/>
            <person name="Jerzak L."/>
            <person name="Wilharm G."/>
            <person name="Golke J."/>
            <person name="Busse H.J."/>
            <person name="Glaeser S.P."/>
        </authorList>
    </citation>
    <scope>NUCLEOTIDE SEQUENCE [LARGE SCALE GENOMIC DNA]</scope>
    <source>
        <strain evidence="2 3">119/4</strain>
    </source>
</reference>
<evidence type="ECO:0000256" key="1">
    <source>
        <dbReference type="SAM" id="Phobius"/>
    </source>
</evidence>
<gene>
    <name evidence="2" type="ORF">EP867_15990</name>
</gene>
<keyword evidence="1" id="KW-0812">Transmembrane</keyword>
<feature type="transmembrane region" description="Helical" evidence="1">
    <location>
        <begin position="57"/>
        <end position="78"/>
    </location>
</feature>
<dbReference type="RefSeq" id="WP_128490477.1">
    <property type="nucleotide sequence ID" value="NZ_JBHLXB010000068.1"/>
</dbReference>
<organism evidence="2 3">
    <name type="scientific">Falsigemmobacter intermedius</name>
    <dbReference type="NCBI Taxonomy" id="1553448"/>
    <lineage>
        <taxon>Bacteria</taxon>
        <taxon>Pseudomonadati</taxon>
        <taxon>Pseudomonadota</taxon>
        <taxon>Alphaproteobacteria</taxon>
        <taxon>Rhodobacterales</taxon>
        <taxon>Paracoccaceae</taxon>
        <taxon>Falsigemmobacter</taxon>
    </lineage>
</organism>
<dbReference type="EMBL" id="SBLC01000034">
    <property type="protein sequence ID" value="RWY38509.1"/>
    <property type="molecule type" value="Genomic_DNA"/>
</dbReference>
<proteinExistence type="predicted"/>
<sequence length="79" mass="8340">MTFLAPVDRASAAPVPALITDLDRAAEGRATAEDMDTVLSRDPVRPVEQPAVGFWDLLGFAAGFGLLSVVLAFLLPMVV</sequence>
<accession>A0A3S3Y759</accession>
<evidence type="ECO:0000313" key="2">
    <source>
        <dbReference type="EMBL" id="RWY38509.1"/>
    </source>
</evidence>
<name>A0A3S3Y759_9RHOB</name>
<evidence type="ECO:0000313" key="3">
    <source>
        <dbReference type="Proteomes" id="UP000287168"/>
    </source>
</evidence>
<keyword evidence="1" id="KW-0472">Membrane</keyword>
<keyword evidence="3" id="KW-1185">Reference proteome</keyword>